<dbReference type="InterPro" id="IPR018062">
    <property type="entry name" value="HTH_AraC-typ_CS"/>
</dbReference>
<evidence type="ECO:0000256" key="1">
    <source>
        <dbReference type="ARBA" id="ARBA00023015"/>
    </source>
</evidence>
<keyword evidence="3" id="KW-0804">Transcription</keyword>
<feature type="domain" description="HTH araC/xylS-type" evidence="4">
    <location>
        <begin position="185"/>
        <end position="283"/>
    </location>
</feature>
<evidence type="ECO:0000313" key="5">
    <source>
        <dbReference type="EMBL" id="MBB4279043.1"/>
    </source>
</evidence>
<dbReference type="InterPro" id="IPR018060">
    <property type="entry name" value="HTH_AraC"/>
</dbReference>
<dbReference type="SUPFAM" id="SSF51182">
    <property type="entry name" value="RmlC-like cupins"/>
    <property type="match status" value="1"/>
</dbReference>
<proteinExistence type="predicted"/>
<dbReference type="AlphaFoldDB" id="A0A7W6RUY4"/>
<dbReference type="PANTHER" id="PTHR43280:SF27">
    <property type="entry name" value="TRANSCRIPTIONAL REGULATOR MTLR"/>
    <property type="match status" value="1"/>
</dbReference>
<evidence type="ECO:0000259" key="4">
    <source>
        <dbReference type="PROSITE" id="PS01124"/>
    </source>
</evidence>
<dbReference type="InterPro" id="IPR014710">
    <property type="entry name" value="RmlC-like_jellyroll"/>
</dbReference>
<comment type="caution">
    <text evidence="5">The sequence shown here is derived from an EMBL/GenBank/DDBJ whole genome shotgun (WGS) entry which is preliminary data.</text>
</comment>
<dbReference type="InterPro" id="IPR011051">
    <property type="entry name" value="RmlC_Cupin_sf"/>
</dbReference>
<evidence type="ECO:0000256" key="3">
    <source>
        <dbReference type="ARBA" id="ARBA00023163"/>
    </source>
</evidence>
<evidence type="ECO:0000256" key="2">
    <source>
        <dbReference type="ARBA" id="ARBA00023125"/>
    </source>
</evidence>
<dbReference type="SMART" id="SM00342">
    <property type="entry name" value="HTH_ARAC"/>
    <property type="match status" value="1"/>
</dbReference>
<dbReference type="SUPFAM" id="SSF46689">
    <property type="entry name" value="Homeodomain-like"/>
    <property type="match status" value="2"/>
</dbReference>
<keyword evidence="1" id="KW-0805">Transcription regulation</keyword>
<gene>
    <name evidence="5" type="ORF">GGE12_006856</name>
</gene>
<dbReference type="RefSeq" id="WP_246778780.1">
    <property type="nucleotide sequence ID" value="NZ_JACIGM010000023.1"/>
</dbReference>
<dbReference type="PROSITE" id="PS00041">
    <property type="entry name" value="HTH_ARAC_FAMILY_1"/>
    <property type="match status" value="1"/>
</dbReference>
<keyword evidence="2 5" id="KW-0238">DNA-binding</keyword>
<dbReference type="Proteomes" id="UP000533641">
    <property type="component" value="Unassembled WGS sequence"/>
</dbReference>
<dbReference type="GO" id="GO:0051213">
    <property type="term" value="F:dioxygenase activity"/>
    <property type="evidence" value="ECO:0007669"/>
    <property type="project" value="UniProtKB-KW"/>
</dbReference>
<dbReference type="GO" id="GO:0003700">
    <property type="term" value="F:DNA-binding transcription factor activity"/>
    <property type="evidence" value="ECO:0007669"/>
    <property type="project" value="InterPro"/>
</dbReference>
<organism evidence="5 6">
    <name type="scientific">Rhizobium mongolense</name>
    <dbReference type="NCBI Taxonomy" id="57676"/>
    <lineage>
        <taxon>Bacteria</taxon>
        <taxon>Pseudomonadati</taxon>
        <taxon>Pseudomonadota</taxon>
        <taxon>Alphaproteobacteria</taxon>
        <taxon>Hyphomicrobiales</taxon>
        <taxon>Rhizobiaceae</taxon>
        <taxon>Rhizobium/Agrobacterium group</taxon>
        <taxon>Rhizobium</taxon>
    </lineage>
</organism>
<protein>
    <submittedName>
        <fullName evidence="5">AraC-like DNA-binding protein/quercetin dioxygenase-like cupin family protein</fullName>
    </submittedName>
</protein>
<name>A0A7W6RUY4_9HYPH</name>
<dbReference type="Gene3D" id="1.10.10.60">
    <property type="entry name" value="Homeodomain-like"/>
    <property type="match status" value="2"/>
</dbReference>
<dbReference type="EMBL" id="JACIGM010000023">
    <property type="protein sequence ID" value="MBB4279043.1"/>
    <property type="molecule type" value="Genomic_DNA"/>
</dbReference>
<accession>A0A7W6RUY4</accession>
<dbReference type="PROSITE" id="PS01124">
    <property type="entry name" value="HTH_ARAC_FAMILY_2"/>
    <property type="match status" value="1"/>
</dbReference>
<dbReference type="InterPro" id="IPR009057">
    <property type="entry name" value="Homeodomain-like_sf"/>
</dbReference>
<keyword evidence="5" id="KW-0560">Oxidoreductase</keyword>
<dbReference type="Gene3D" id="2.60.120.10">
    <property type="entry name" value="Jelly Rolls"/>
    <property type="match status" value="1"/>
</dbReference>
<dbReference type="GO" id="GO:0043565">
    <property type="term" value="F:sequence-specific DNA binding"/>
    <property type="evidence" value="ECO:0007669"/>
    <property type="project" value="InterPro"/>
</dbReference>
<dbReference type="Pfam" id="PF12833">
    <property type="entry name" value="HTH_18"/>
    <property type="match status" value="1"/>
</dbReference>
<dbReference type="PANTHER" id="PTHR43280">
    <property type="entry name" value="ARAC-FAMILY TRANSCRIPTIONAL REGULATOR"/>
    <property type="match status" value="1"/>
</dbReference>
<keyword evidence="5" id="KW-0223">Dioxygenase</keyword>
<reference evidence="5 6" key="1">
    <citation type="submission" date="2020-08" db="EMBL/GenBank/DDBJ databases">
        <title>Genomic Encyclopedia of Type Strains, Phase IV (KMG-V): Genome sequencing to study the core and pangenomes of soil and plant-associated prokaryotes.</title>
        <authorList>
            <person name="Whitman W."/>
        </authorList>
    </citation>
    <scope>NUCLEOTIDE SEQUENCE [LARGE SCALE GENOMIC DNA]</scope>
    <source>
        <strain evidence="5 6">SEMIA 402</strain>
    </source>
</reference>
<sequence length="286" mass="32900">MEKRPVLEHLPAPSDGSWVMLNRRLEEGIPFQWHHHPEFELTLTLNSRGQRFVGDHVAAYDHGDLVLVGPNLPHTWSSRERIRSEQPHIALVFWFDQAWIHSLVDNTVEFRPIKCMLDRALTGLAFQPSLGRSLIDDFESVFTKAPSQRLFALLDILLRIASADQDQPLSSIVPQPDPTGRLRIDRVLYHLHQNYRHSISMQNLADIAALSLSGLHRMFKKHTRTTVSEYLISLRIGEACARLSGTDEPIRFIADEVGYSTLANFNRQFRSLRGMTPREYRNSFRS</sequence>
<evidence type="ECO:0000313" key="6">
    <source>
        <dbReference type="Proteomes" id="UP000533641"/>
    </source>
</evidence>
<dbReference type="CDD" id="cd06976">
    <property type="entry name" value="cupin_MtlR-like_N"/>
    <property type="match status" value="1"/>
</dbReference>